<sequence length="202" mass="23231">MKNIKDIRKLRSTFSVMFYINRTKIKKNGMCQVLGRITVDTGIAQIGTKVEIAPEMWDGKTGRAIGRSKQALLVNRTIDRLMEQAAKYYDDLVDLRGFVTAEGVKNALKGIGRRSETLLTLFEEHNEEFAKRVGVNRVKETLDHYKRTSVLLKMFLNGKYGAEDIFLRSLNLGFIESFDIYLRVERLMFQHTLAGHLINLKK</sequence>
<proteinExistence type="predicted"/>
<name>A0ABV1GUD8_9BACT</name>
<protein>
    <submittedName>
        <fullName evidence="4">Phage integrase SAM-like domain-containing protein</fullName>
    </submittedName>
</protein>
<keyword evidence="1" id="KW-0238">DNA-binding</keyword>
<evidence type="ECO:0000256" key="1">
    <source>
        <dbReference type="ARBA" id="ARBA00023125"/>
    </source>
</evidence>
<gene>
    <name evidence="4" type="ORF">WMO46_03475</name>
</gene>
<dbReference type="RefSeq" id="WP_349093795.1">
    <property type="nucleotide sequence ID" value="NZ_JBBMFL010000003.1"/>
</dbReference>
<evidence type="ECO:0000259" key="2">
    <source>
        <dbReference type="Pfam" id="PF13102"/>
    </source>
</evidence>
<keyword evidence="5" id="KW-1185">Reference proteome</keyword>
<accession>A0ABV1GUD8</accession>
<dbReference type="Pfam" id="PF13102">
    <property type="entry name" value="Phage_int_SAM_5"/>
    <property type="match status" value="1"/>
</dbReference>
<evidence type="ECO:0000313" key="4">
    <source>
        <dbReference type="EMBL" id="MEQ2544011.1"/>
    </source>
</evidence>
<comment type="caution">
    <text evidence="4">The sequence shown here is derived from an EMBL/GenBank/DDBJ whole genome shotgun (WGS) entry which is preliminary data.</text>
</comment>
<organism evidence="4 5">
    <name type="scientific">Alistipes intestinihominis</name>
    <dbReference type="NCBI Taxonomy" id="3133172"/>
    <lineage>
        <taxon>Bacteria</taxon>
        <taxon>Pseudomonadati</taxon>
        <taxon>Bacteroidota</taxon>
        <taxon>Bacteroidia</taxon>
        <taxon>Bacteroidales</taxon>
        <taxon>Rikenellaceae</taxon>
        <taxon>Alistipes</taxon>
    </lineage>
</organism>
<dbReference type="EMBL" id="JBBMFL010000003">
    <property type="protein sequence ID" value="MEQ2544011.1"/>
    <property type="molecule type" value="Genomic_DNA"/>
</dbReference>
<feature type="domain" description="Arm DNA-binding" evidence="3">
    <location>
        <begin position="18"/>
        <end position="101"/>
    </location>
</feature>
<dbReference type="Gene3D" id="1.10.150.130">
    <property type="match status" value="1"/>
</dbReference>
<evidence type="ECO:0000259" key="3">
    <source>
        <dbReference type="Pfam" id="PF17293"/>
    </source>
</evidence>
<dbReference type="InterPro" id="IPR010998">
    <property type="entry name" value="Integrase_recombinase_N"/>
</dbReference>
<reference evidence="4 5" key="1">
    <citation type="submission" date="2024-03" db="EMBL/GenBank/DDBJ databases">
        <title>Human intestinal bacterial collection.</title>
        <authorList>
            <person name="Pauvert C."/>
            <person name="Hitch T.C.A."/>
            <person name="Clavel T."/>
        </authorList>
    </citation>
    <scope>NUCLEOTIDE SEQUENCE [LARGE SCALE GENOMIC DNA]</scope>
    <source>
        <strain evidence="4 5">CLA-KB-H122</strain>
    </source>
</reference>
<dbReference type="InterPro" id="IPR025269">
    <property type="entry name" value="SAM-like_dom"/>
</dbReference>
<dbReference type="Proteomes" id="UP001460202">
    <property type="component" value="Unassembled WGS sequence"/>
</dbReference>
<dbReference type="InterPro" id="IPR035386">
    <property type="entry name" value="Arm-DNA-bind_5"/>
</dbReference>
<dbReference type="Pfam" id="PF17293">
    <property type="entry name" value="Arm-DNA-bind_5"/>
    <property type="match status" value="1"/>
</dbReference>
<feature type="domain" description="Phage integrase SAM-like" evidence="2">
    <location>
        <begin position="117"/>
        <end position="202"/>
    </location>
</feature>
<evidence type="ECO:0000313" key="5">
    <source>
        <dbReference type="Proteomes" id="UP001460202"/>
    </source>
</evidence>